<dbReference type="EMBL" id="VSSQ01013199">
    <property type="protein sequence ID" value="MPM50956.1"/>
    <property type="molecule type" value="Genomic_DNA"/>
</dbReference>
<name>A0A645ADC4_9ZZZZ</name>
<proteinExistence type="predicted"/>
<reference evidence="1" key="1">
    <citation type="submission" date="2019-08" db="EMBL/GenBank/DDBJ databases">
        <authorList>
            <person name="Kucharzyk K."/>
            <person name="Murdoch R.W."/>
            <person name="Higgins S."/>
            <person name="Loffler F."/>
        </authorList>
    </citation>
    <scope>NUCLEOTIDE SEQUENCE</scope>
</reference>
<organism evidence="1">
    <name type="scientific">bioreactor metagenome</name>
    <dbReference type="NCBI Taxonomy" id="1076179"/>
    <lineage>
        <taxon>unclassified sequences</taxon>
        <taxon>metagenomes</taxon>
        <taxon>ecological metagenomes</taxon>
    </lineage>
</organism>
<protein>
    <submittedName>
        <fullName evidence="1">Uncharacterized protein</fullName>
    </submittedName>
</protein>
<accession>A0A645ADC4</accession>
<sequence length="102" mass="11457">MEAEILNFCKVRLAFGVVGKGDDGTDYCIFLDLRVGVAQHIEAGPVLSPKYFIFHLHPNPRKKCLSDRAVVFVDESPIDSTVVDERMDVLAQQLLFTFVSEQ</sequence>
<evidence type="ECO:0000313" key="1">
    <source>
        <dbReference type="EMBL" id="MPM50956.1"/>
    </source>
</evidence>
<gene>
    <name evidence="1" type="ORF">SDC9_97702</name>
</gene>
<dbReference type="AlphaFoldDB" id="A0A645ADC4"/>
<comment type="caution">
    <text evidence="1">The sequence shown here is derived from an EMBL/GenBank/DDBJ whole genome shotgun (WGS) entry which is preliminary data.</text>
</comment>